<keyword evidence="3" id="KW-1185">Reference proteome</keyword>
<dbReference type="Proteomes" id="UP001286313">
    <property type="component" value="Unassembled WGS sequence"/>
</dbReference>
<comment type="caution">
    <text evidence="2">The sequence shown here is derived from an EMBL/GenBank/DDBJ whole genome shotgun (WGS) entry which is preliminary data.</text>
</comment>
<sequence length="123" mass="14017">MVKTKTNRFQETLSEMELQGTSSEGTQTMRGKVTKNLFPNITYLIHHRGWGHANYVVKFTLQLRSVEKSLLCRGKDFVSYFAHEAEVNDGDLGSLLNCTLELNDDIVDFKIEVVHNDAFSLMC</sequence>
<dbReference type="EMBL" id="JAWQEG010002274">
    <property type="protein sequence ID" value="KAK3873021.1"/>
    <property type="molecule type" value="Genomic_DNA"/>
</dbReference>
<organism evidence="2 3">
    <name type="scientific">Petrolisthes cinctipes</name>
    <name type="common">Flat porcelain crab</name>
    <dbReference type="NCBI Taxonomy" id="88211"/>
    <lineage>
        <taxon>Eukaryota</taxon>
        <taxon>Metazoa</taxon>
        <taxon>Ecdysozoa</taxon>
        <taxon>Arthropoda</taxon>
        <taxon>Crustacea</taxon>
        <taxon>Multicrustacea</taxon>
        <taxon>Malacostraca</taxon>
        <taxon>Eumalacostraca</taxon>
        <taxon>Eucarida</taxon>
        <taxon>Decapoda</taxon>
        <taxon>Pleocyemata</taxon>
        <taxon>Anomura</taxon>
        <taxon>Galatheoidea</taxon>
        <taxon>Porcellanidae</taxon>
        <taxon>Petrolisthes</taxon>
    </lineage>
</organism>
<evidence type="ECO:0000313" key="3">
    <source>
        <dbReference type="Proteomes" id="UP001286313"/>
    </source>
</evidence>
<name>A0AAE1KED7_PETCI</name>
<feature type="region of interest" description="Disordered" evidence="1">
    <location>
        <begin position="1"/>
        <end position="26"/>
    </location>
</feature>
<evidence type="ECO:0000313" key="2">
    <source>
        <dbReference type="EMBL" id="KAK3873021.1"/>
    </source>
</evidence>
<proteinExistence type="predicted"/>
<protein>
    <submittedName>
        <fullName evidence="2">Uncharacterized protein</fullName>
    </submittedName>
</protein>
<feature type="compositionally biased region" description="Polar residues" evidence="1">
    <location>
        <begin position="7"/>
        <end position="26"/>
    </location>
</feature>
<accession>A0AAE1KED7</accession>
<reference evidence="2" key="1">
    <citation type="submission" date="2023-10" db="EMBL/GenBank/DDBJ databases">
        <title>Genome assemblies of two species of porcelain crab, Petrolisthes cinctipes and Petrolisthes manimaculis (Anomura: Porcellanidae).</title>
        <authorList>
            <person name="Angst P."/>
        </authorList>
    </citation>
    <scope>NUCLEOTIDE SEQUENCE</scope>
    <source>
        <strain evidence="2">PB745_01</strain>
        <tissue evidence="2">Gill</tissue>
    </source>
</reference>
<evidence type="ECO:0000256" key="1">
    <source>
        <dbReference type="SAM" id="MobiDB-lite"/>
    </source>
</evidence>
<dbReference type="AlphaFoldDB" id="A0AAE1KED7"/>
<gene>
    <name evidence="2" type="ORF">Pcinc_021947</name>
</gene>